<keyword evidence="10" id="KW-1006">Bacterial flagellum protein export</keyword>
<dbReference type="GO" id="GO:0005886">
    <property type="term" value="C:plasma membrane"/>
    <property type="evidence" value="ECO:0007669"/>
    <property type="project" value="UniProtKB-SubCell"/>
</dbReference>
<keyword evidence="4" id="KW-0813">Transport</keyword>
<dbReference type="AlphaFoldDB" id="A0A1M6N7Y9"/>
<evidence type="ECO:0000256" key="4">
    <source>
        <dbReference type="ARBA" id="ARBA00022448"/>
    </source>
</evidence>
<evidence type="ECO:0000256" key="11">
    <source>
        <dbReference type="SAM" id="Coils"/>
    </source>
</evidence>
<keyword evidence="12" id="KW-0969">Cilium</keyword>
<evidence type="ECO:0000256" key="10">
    <source>
        <dbReference type="ARBA" id="ARBA00023225"/>
    </source>
</evidence>
<dbReference type="PANTHER" id="PTHR38786">
    <property type="entry name" value="FLAGELLAR FLIJ PROTEIN"/>
    <property type="match status" value="1"/>
</dbReference>
<keyword evidence="7" id="KW-1005">Bacterial flagellum biogenesis</keyword>
<evidence type="ECO:0000256" key="6">
    <source>
        <dbReference type="ARBA" id="ARBA00022500"/>
    </source>
</evidence>
<evidence type="ECO:0000256" key="9">
    <source>
        <dbReference type="ARBA" id="ARBA00023136"/>
    </source>
</evidence>
<dbReference type="GO" id="GO:0015031">
    <property type="term" value="P:protein transport"/>
    <property type="evidence" value="ECO:0007669"/>
    <property type="project" value="UniProtKB-KW"/>
</dbReference>
<evidence type="ECO:0000256" key="3">
    <source>
        <dbReference type="ARBA" id="ARBA00020392"/>
    </source>
</evidence>
<reference evidence="12 13" key="1">
    <citation type="submission" date="2016-11" db="EMBL/GenBank/DDBJ databases">
        <authorList>
            <person name="Jaros S."/>
            <person name="Januszkiewicz K."/>
            <person name="Wedrychowicz H."/>
        </authorList>
    </citation>
    <scope>NUCLEOTIDE SEQUENCE [LARGE SCALE GENOMIC DNA]</scope>
    <source>
        <strain evidence="12 13">DSM 15212</strain>
    </source>
</reference>
<keyword evidence="12" id="KW-0966">Cell projection</keyword>
<dbReference type="GO" id="GO:0044781">
    <property type="term" value="P:bacterial-type flagellum organization"/>
    <property type="evidence" value="ECO:0007669"/>
    <property type="project" value="UniProtKB-KW"/>
</dbReference>
<dbReference type="GO" id="GO:0006935">
    <property type="term" value="P:chemotaxis"/>
    <property type="evidence" value="ECO:0007669"/>
    <property type="project" value="UniProtKB-KW"/>
</dbReference>
<evidence type="ECO:0000313" key="12">
    <source>
        <dbReference type="EMBL" id="SHJ91754.1"/>
    </source>
</evidence>
<sequence>MMKGFKFKYESILNLAKKKEDALKTELGKAYDILNEEKNKLNALVMKDNEYLKIIKNKTSSGCKLITLINIEDYRKDLNMNIAFQNNIIYMKKKEIESIKNQLIEISKEKRIMEKLKEKKLEEFNMMLKKIEERNIDQLITYKNSLLHR</sequence>
<keyword evidence="12" id="KW-0282">Flagellum</keyword>
<dbReference type="InterPro" id="IPR012823">
    <property type="entry name" value="Flagell_FliJ"/>
</dbReference>
<keyword evidence="8" id="KW-0653">Protein transport</keyword>
<feature type="coiled-coil region" evidence="11">
    <location>
        <begin position="96"/>
        <end position="134"/>
    </location>
</feature>
<proteinExistence type="inferred from homology"/>
<evidence type="ECO:0000256" key="2">
    <source>
        <dbReference type="ARBA" id="ARBA00010004"/>
    </source>
</evidence>
<dbReference type="Gene3D" id="1.10.287.1700">
    <property type="match status" value="1"/>
</dbReference>
<keyword evidence="9" id="KW-0472">Membrane</keyword>
<keyword evidence="11" id="KW-0175">Coiled coil</keyword>
<dbReference type="RefSeq" id="WP_084111845.1">
    <property type="nucleotide sequence ID" value="NZ_FRAG01000015.1"/>
</dbReference>
<dbReference type="InterPro" id="IPR052570">
    <property type="entry name" value="FliJ"/>
</dbReference>
<dbReference type="GO" id="GO:0071973">
    <property type="term" value="P:bacterial-type flagellum-dependent cell motility"/>
    <property type="evidence" value="ECO:0007669"/>
    <property type="project" value="InterPro"/>
</dbReference>
<keyword evidence="13" id="KW-1185">Reference proteome</keyword>
<evidence type="ECO:0000256" key="5">
    <source>
        <dbReference type="ARBA" id="ARBA00022475"/>
    </source>
</evidence>
<organism evidence="12 13">
    <name type="scientific">Paramaledivibacter caminithermalis (strain DSM 15212 / CIP 107654 / DViRD3)</name>
    <name type="common">Clostridium caminithermale</name>
    <dbReference type="NCBI Taxonomy" id="1121301"/>
    <lineage>
        <taxon>Bacteria</taxon>
        <taxon>Bacillati</taxon>
        <taxon>Bacillota</taxon>
        <taxon>Clostridia</taxon>
        <taxon>Peptostreptococcales</taxon>
        <taxon>Caminicellaceae</taxon>
        <taxon>Paramaledivibacter</taxon>
    </lineage>
</organism>
<name>A0A1M6N7Y9_PARC5</name>
<dbReference type="InterPro" id="IPR053716">
    <property type="entry name" value="Flag_assembly_chemotaxis_eff"/>
</dbReference>
<dbReference type="PANTHER" id="PTHR38786:SF1">
    <property type="entry name" value="FLAGELLAR FLIJ PROTEIN"/>
    <property type="match status" value="1"/>
</dbReference>
<protein>
    <recommendedName>
        <fullName evidence="3">Flagellar FliJ protein</fullName>
    </recommendedName>
</protein>
<dbReference type="GO" id="GO:0009288">
    <property type="term" value="C:bacterial-type flagellum"/>
    <property type="evidence" value="ECO:0007669"/>
    <property type="project" value="InterPro"/>
</dbReference>
<comment type="similarity">
    <text evidence="2">Belongs to the FliJ family.</text>
</comment>
<dbReference type="Proteomes" id="UP000184465">
    <property type="component" value="Unassembled WGS sequence"/>
</dbReference>
<keyword evidence="6" id="KW-0145">Chemotaxis</keyword>
<comment type="subcellular location">
    <subcellularLocation>
        <location evidence="1">Cell membrane</location>
        <topology evidence="1">Peripheral membrane protein</topology>
        <orientation evidence="1">Cytoplasmic side</orientation>
    </subcellularLocation>
</comment>
<dbReference type="EMBL" id="FRAG01000015">
    <property type="protein sequence ID" value="SHJ91754.1"/>
    <property type="molecule type" value="Genomic_DNA"/>
</dbReference>
<accession>A0A1M6N7Y9</accession>
<evidence type="ECO:0000256" key="7">
    <source>
        <dbReference type="ARBA" id="ARBA00022795"/>
    </source>
</evidence>
<dbReference type="NCBIfam" id="TIGR02473">
    <property type="entry name" value="flagell_FliJ"/>
    <property type="match status" value="1"/>
</dbReference>
<dbReference type="Pfam" id="PF02050">
    <property type="entry name" value="FliJ"/>
    <property type="match status" value="1"/>
</dbReference>
<evidence type="ECO:0000256" key="8">
    <source>
        <dbReference type="ARBA" id="ARBA00022927"/>
    </source>
</evidence>
<evidence type="ECO:0000313" key="13">
    <source>
        <dbReference type="Proteomes" id="UP000184465"/>
    </source>
</evidence>
<evidence type="ECO:0000256" key="1">
    <source>
        <dbReference type="ARBA" id="ARBA00004413"/>
    </source>
</evidence>
<dbReference type="STRING" id="1121301.SAMN02745912_01619"/>
<gene>
    <name evidence="12" type="ORF">SAMN02745912_01619</name>
</gene>
<keyword evidence="5" id="KW-1003">Cell membrane</keyword>